<organism evidence="1 2">
    <name type="scientific">Theileria annulata</name>
    <dbReference type="NCBI Taxonomy" id="5874"/>
    <lineage>
        <taxon>Eukaryota</taxon>
        <taxon>Sar</taxon>
        <taxon>Alveolata</taxon>
        <taxon>Apicomplexa</taxon>
        <taxon>Aconoidasida</taxon>
        <taxon>Piroplasmida</taxon>
        <taxon>Theileriidae</taxon>
        <taxon>Theileria</taxon>
    </lineage>
</organism>
<dbReference type="RefSeq" id="XP_954190.1">
    <property type="nucleotide sequence ID" value="XM_949097.1"/>
</dbReference>
<accession>Q4UHC6</accession>
<gene>
    <name evidence="1" type="ORF">TA20155</name>
</gene>
<keyword evidence="2" id="KW-1185">Reference proteome</keyword>
<dbReference type="InParanoid" id="Q4UHC6"/>
<dbReference type="Proteomes" id="UP000001950">
    <property type="component" value="Chromosome 1"/>
</dbReference>
<dbReference type="KEGG" id="tan:TA20155"/>
<evidence type="ECO:0000313" key="1">
    <source>
        <dbReference type="EMBL" id="CAI73513.1"/>
    </source>
</evidence>
<dbReference type="EMBL" id="CR940347">
    <property type="protein sequence ID" value="CAI73513.1"/>
    <property type="molecule type" value="Genomic_DNA"/>
</dbReference>
<reference evidence="1 2" key="1">
    <citation type="journal article" date="2005" name="Science">
        <title>Genome of the host-cell transforming parasite Theileria annulata compared with T. parva.</title>
        <authorList>
            <person name="Pain A."/>
            <person name="Renauld H."/>
            <person name="Berriman M."/>
            <person name="Murphy L."/>
            <person name="Yeats C.A."/>
            <person name="Weir W."/>
            <person name="Kerhornou A."/>
            <person name="Aslett M."/>
            <person name="Bishop R."/>
            <person name="Bouchier C."/>
            <person name="Cochet M."/>
            <person name="Coulson R.M.R."/>
            <person name="Cronin A."/>
            <person name="de Villiers E.P."/>
            <person name="Fraser A."/>
            <person name="Fosker N."/>
            <person name="Gardner M."/>
            <person name="Goble A."/>
            <person name="Griffiths-Jones S."/>
            <person name="Harris D.E."/>
            <person name="Katzer F."/>
            <person name="Larke N."/>
            <person name="Lord A."/>
            <person name="Maser P."/>
            <person name="McKellar S."/>
            <person name="Mooney P."/>
            <person name="Morton F."/>
            <person name="Nene V."/>
            <person name="O'Neil S."/>
            <person name="Price C."/>
            <person name="Quail M.A."/>
            <person name="Rabbinowitsch E."/>
            <person name="Rawlings N.D."/>
            <person name="Rutter S."/>
            <person name="Saunders D."/>
            <person name="Seeger K."/>
            <person name="Shah T."/>
            <person name="Squares R."/>
            <person name="Squares S."/>
            <person name="Tivey A."/>
            <person name="Walker A.R."/>
            <person name="Woodward J."/>
            <person name="Dobbelaere D.A.E."/>
            <person name="Langsley G."/>
            <person name="Rajandream M.A."/>
            <person name="McKeever D."/>
            <person name="Shiels B."/>
            <person name="Tait A."/>
            <person name="Barrell B.G."/>
            <person name="Hall N."/>
        </authorList>
    </citation>
    <scope>NUCLEOTIDE SEQUENCE [LARGE SCALE GENOMIC DNA]</scope>
    <source>
        <strain evidence="2">Ankara</strain>
    </source>
</reference>
<dbReference type="GeneID" id="3863842"/>
<name>Q4UHC6_THEAN</name>
<protein>
    <submittedName>
        <fullName evidence="1">Uncharacterized protein</fullName>
    </submittedName>
</protein>
<proteinExistence type="predicted"/>
<sequence>MCRIIVADLNKIIIIVYYMFGLKRITKEMGSMFSMAFVTSFTPNNICFLIFKISSSFSGLGVHIWKLNKINGAYYELVCWEPDKLLKDIDCTLFSVFVDQVQKVLSAGKNNYLQRGSSSPNSRQHLQRTYTTILGRHH</sequence>
<evidence type="ECO:0000313" key="2">
    <source>
        <dbReference type="Proteomes" id="UP000001950"/>
    </source>
</evidence>
<dbReference type="VEuPathDB" id="PiroplasmaDB:TA20155"/>
<dbReference type="AlphaFoldDB" id="Q4UHC6"/>